<feature type="domain" description="HTH tetR-type" evidence="3">
    <location>
        <begin position="29"/>
        <end position="89"/>
    </location>
</feature>
<dbReference type="PROSITE" id="PS01081">
    <property type="entry name" value="HTH_TETR_1"/>
    <property type="match status" value="1"/>
</dbReference>
<dbReference type="PANTHER" id="PTHR30055">
    <property type="entry name" value="HTH-TYPE TRANSCRIPTIONAL REGULATOR RUTR"/>
    <property type="match status" value="1"/>
</dbReference>
<dbReference type="Gene3D" id="1.10.357.10">
    <property type="entry name" value="Tetracycline Repressor, domain 2"/>
    <property type="match status" value="1"/>
</dbReference>
<dbReference type="AlphaFoldDB" id="A0A8J3ISS1"/>
<dbReference type="Pfam" id="PF00440">
    <property type="entry name" value="TetR_N"/>
    <property type="match status" value="1"/>
</dbReference>
<dbReference type="RefSeq" id="WP_220208653.1">
    <property type="nucleotide sequence ID" value="NZ_BNJK01000002.1"/>
</dbReference>
<feature type="DNA-binding region" description="H-T-H motif" evidence="2">
    <location>
        <begin position="52"/>
        <end position="71"/>
    </location>
</feature>
<accession>A0A8J3ISS1</accession>
<dbReference type="SUPFAM" id="SSF48498">
    <property type="entry name" value="Tetracyclin repressor-like, C-terminal domain"/>
    <property type="match status" value="1"/>
</dbReference>
<evidence type="ECO:0000259" key="3">
    <source>
        <dbReference type="PROSITE" id="PS50977"/>
    </source>
</evidence>
<dbReference type="GO" id="GO:0000976">
    <property type="term" value="F:transcription cis-regulatory region binding"/>
    <property type="evidence" value="ECO:0007669"/>
    <property type="project" value="TreeGrafter"/>
</dbReference>
<organism evidence="4 5">
    <name type="scientific">Reticulibacter mediterranei</name>
    <dbReference type="NCBI Taxonomy" id="2778369"/>
    <lineage>
        <taxon>Bacteria</taxon>
        <taxon>Bacillati</taxon>
        <taxon>Chloroflexota</taxon>
        <taxon>Ktedonobacteria</taxon>
        <taxon>Ktedonobacterales</taxon>
        <taxon>Reticulibacteraceae</taxon>
        <taxon>Reticulibacter</taxon>
    </lineage>
</organism>
<dbReference type="PROSITE" id="PS50977">
    <property type="entry name" value="HTH_TETR_2"/>
    <property type="match status" value="1"/>
</dbReference>
<comment type="caution">
    <text evidence="4">The sequence shown here is derived from an EMBL/GenBank/DDBJ whole genome shotgun (WGS) entry which is preliminary data.</text>
</comment>
<dbReference type="Pfam" id="PF17939">
    <property type="entry name" value="TetR_C_30"/>
    <property type="match status" value="1"/>
</dbReference>
<name>A0A8J3ISS1_9CHLR</name>
<keyword evidence="1 2" id="KW-0238">DNA-binding</keyword>
<dbReference type="Proteomes" id="UP000597444">
    <property type="component" value="Unassembled WGS sequence"/>
</dbReference>
<dbReference type="SUPFAM" id="SSF46689">
    <property type="entry name" value="Homeodomain-like"/>
    <property type="match status" value="1"/>
</dbReference>
<reference evidence="4" key="1">
    <citation type="submission" date="2020-10" db="EMBL/GenBank/DDBJ databases">
        <title>Taxonomic study of unclassified bacteria belonging to the class Ktedonobacteria.</title>
        <authorList>
            <person name="Yabe S."/>
            <person name="Wang C.M."/>
            <person name="Zheng Y."/>
            <person name="Sakai Y."/>
            <person name="Cavaletti L."/>
            <person name="Monciardini P."/>
            <person name="Donadio S."/>
        </authorList>
    </citation>
    <scope>NUCLEOTIDE SEQUENCE</scope>
    <source>
        <strain evidence="4">ID150040</strain>
    </source>
</reference>
<proteinExistence type="predicted"/>
<dbReference type="InterPro" id="IPR041586">
    <property type="entry name" value="PsrA_TetR_C"/>
</dbReference>
<dbReference type="InterPro" id="IPR009057">
    <property type="entry name" value="Homeodomain-like_sf"/>
</dbReference>
<dbReference type="GO" id="GO:0003700">
    <property type="term" value="F:DNA-binding transcription factor activity"/>
    <property type="evidence" value="ECO:0007669"/>
    <property type="project" value="TreeGrafter"/>
</dbReference>
<gene>
    <name evidence="4" type="ORF">KSF_079280</name>
</gene>
<sequence length="233" mass="26011">MGRFRERREARRHEENMRAAEELTAMTGGDPKDRLLESASRLFAEQGLEAVSLRSVTAEAGVNIAAVNYYFGSKAALLQAMTQRFFLAVNREQLDRLDALTAGTPTPSVRDLLTAYAAPIFAVFDSPRGREWIQALMMVRSAMLTTANASVMEGEGGAEVTSRYYEALRRALPQLPPDELWWRFERMHGLLMANQGRRAAQVSQDQQRDRAGRNERAWLITFLAGALETAATG</sequence>
<dbReference type="InterPro" id="IPR023772">
    <property type="entry name" value="DNA-bd_HTH_TetR-type_CS"/>
</dbReference>
<evidence type="ECO:0000256" key="1">
    <source>
        <dbReference type="ARBA" id="ARBA00023125"/>
    </source>
</evidence>
<dbReference type="PANTHER" id="PTHR30055:SF235">
    <property type="entry name" value="TRANSCRIPTIONAL REGULATORY PROTEIN"/>
    <property type="match status" value="1"/>
</dbReference>
<dbReference type="PRINTS" id="PR00455">
    <property type="entry name" value="HTHTETR"/>
</dbReference>
<dbReference type="InterPro" id="IPR050109">
    <property type="entry name" value="HTH-type_TetR-like_transc_reg"/>
</dbReference>
<evidence type="ECO:0000256" key="2">
    <source>
        <dbReference type="PROSITE-ProRule" id="PRU00335"/>
    </source>
</evidence>
<keyword evidence="5" id="KW-1185">Reference proteome</keyword>
<protein>
    <recommendedName>
        <fullName evidence="3">HTH tetR-type domain-containing protein</fullName>
    </recommendedName>
</protein>
<evidence type="ECO:0000313" key="5">
    <source>
        <dbReference type="Proteomes" id="UP000597444"/>
    </source>
</evidence>
<dbReference type="InterPro" id="IPR001647">
    <property type="entry name" value="HTH_TetR"/>
</dbReference>
<dbReference type="InterPro" id="IPR036271">
    <property type="entry name" value="Tet_transcr_reg_TetR-rel_C_sf"/>
</dbReference>
<evidence type="ECO:0000313" key="4">
    <source>
        <dbReference type="EMBL" id="GHO97880.1"/>
    </source>
</evidence>
<dbReference type="EMBL" id="BNJK01000002">
    <property type="protein sequence ID" value="GHO97880.1"/>
    <property type="molecule type" value="Genomic_DNA"/>
</dbReference>